<feature type="chain" id="PRO_5042247223" evidence="2">
    <location>
        <begin position="17"/>
        <end position="128"/>
    </location>
</feature>
<accession>A0AAD4V4F8</accession>
<protein>
    <submittedName>
        <fullName evidence="3">Uncharacterized protein</fullName>
    </submittedName>
</protein>
<proteinExistence type="predicted"/>
<keyword evidence="4" id="KW-1185">Reference proteome</keyword>
<evidence type="ECO:0000256" key="1">
    <source>
        <dbReference type="SAM" id="MobiDB-lite"/>
    </source>
</evidence>
<feature type="compositionally biased region" description="Basic and acidic residues" evidence="1">
    <location>
        <begin position="67"/>
        <end position="81"/>
    </location>
</feature>
<evidence type="ECO:0000313" key="4">
    <source>
        <dbReference type="Proteomes" id="UP001054821"/>
    </source>
</evidence>
<comment type="caution">
    <text evidence="3">The sequence shown here is derived from an EMBL/GenBank/DDBJ whole genome shotgun (WGS) entry which is preliminary data.</text>
</comment>
<keyword evidence="2" id="KW-0732">Signal</keyword>
<feature type="signal peptide" evidence="2">
    <location>
        <begin position="1"/>
        <end position="16"/>
    </location>
</feature>
<name>A0AAD4V4F8_PRUDU</name>
<sequence length="128" mass="14015">MWSFAVKLFVLSYTSSTLLSSFQFFKRPQRPRFSPILPSATPEASEPSSSASVTPPTQPSLGPPAVREVRGREREQRVRERADWEVEVDGAAFRGEEGCAGGRLLVPGKPVMLMGFESCSCQPVNLIG</sequence>
<gene>
    <name evidence="3" type="ORF">L3X38_036914</name>
</gene>
<evidence type="ECO:0000256" key="2">
    <source>
        <dbReference type="SAM" id="SignalP"/>
    </source>
</evidence>
<evidence type="ECO:0000313" key="3">
    <source>
        <dbReference type="EMBL" id="KAI5317207.1"/>
    </source>
</evidence>
<dbReference type="EMBL" id="JAJFAZ020000007">
    <property type="protein sequence ID" value="KAI5317207.1"/>
    <property type="molecule type" value="Genomic_DNA"/>
</dbReference>
<dbReference type="AlphaFoldDB" id="A0AAD4V4F8"/>
<organism evidence="3 4">
    <name type="scientific">Prunus dulcis</name>
    <name type="common">Almond</name>
    <name type="synonym">Amygdalus dulcis</name>
    <dbReference type="NCBI Taxonomy" id="3755"/>
    <lineage>
        <taxon>Eukaryota</taxon>
        <taxon>Viridiplantae</taxon>
        <taxon>Streptophyta</taxon>
        <taxon>Embryophyta</taxon>
        <taxon>Tracheophyta</taxon>
        <taxon>Spermatophyta</taxon>
        <taxon>Magnoliopsida</taxon>
        <taxon>eudicotyledons</taxon>
        <taxon>Gunneridae</taxon>
        <taxon>Pentapetalae</taxon>
        <taxon>rosids</taxon>
        <taxon>fabids</taxon>
        <taxon>Rosales</taxon>
        <taxon>Rosaceae</taxon>
        <taxon>Amygdaloideae</taxon>
        <taxon>Amygdaleae</taxon>
        <taxon>Prunus</taxon>
    </lineage>
</organism>
<feature type="region of interest" description="Disordered" evidence="1">
    <location>
        <begin position="31"/>
        <end position="81"/>
    </location>
</feature>
<reference evidence="3 4" key="1">
    <citation type="journal article" date="2022" name="G3 (Bethesda)">
        <title>Whole-genome sequence and methylome profiling of the almond [Prunus dulcis (Mill.) D.A. Webb] cultivar 'Nonpareil'.</title>
        <authorList>
            <person name="D'Amico-Willman K.M."/>
            <person name="Ouma W.Z."/>
            <person name="Meulia T."/>
            <person name="Sideli G.M."/>
            <person name="Gradziel T.M."/>
            <person name="Fresnedo-Ramirez J."/>
        </authorList>
    </citation>
    <scope>NUCLEOTIDE SEQUENCE [LARGE SCALE GENOMIC DNA]</scope>
    <source>
        <strain evidence="3">Clone GOH B32 T37-40</strain>
    </source>
</reference>
<feature type="compositionally biased region" description="Low complexity" evidence="1">
    <location>
        <begin position="31"/>
        <end position="55"/>
    </location>
</feature>
<dbReference type="Proteomes" id="UP001054821">
    <property type="component" value="Chromosome 7"/>
</dbReference>